<dbReference type="AlphaFoldDB" id="A0A1H4XAU1"/>
<keyword evidence="1" id="KW-0812">Transmembrane</keyword>
<evidence type="ECO:0000313" key="2">
    <source>
        <dbReference type="EMBL" id="SED02685.1"/>
    </source>
</evidence>
<feature type="transmembrane region" description="Helical" evidence="1">
    <location>
        <begin position="20"/>
        <end position="41"/>
    </location>
</feature>
<sequence>MRRTDEVHPLRVTANRPDTLRVRLMIAMILSYLAMMAFVIYSARHPAPAAITSITFSPAMIALASCMAFSVILTGLFVLVRHGD</sequence>
<name>A0A1H4XAU1_9BRAD</name>
<protein>
    <recommendedName>
        <fullName evidence="4">DUF485 domain-containing protein</fullName>
    </recommendedName>
</protein>
<proteinExistence type="predicted"/>
<dbReference type="Proteomes" id="UP000198992">
    <property type="component" value="Unassembled WGS sequence"/>
</dbReference>
<dbReference type="OrthoDB" id="8253293at2"/>
<keyword evidence="1" id="KW-1133">Transmembrane helix</keyword>
<keyword evidence="1" id="KW-0472">Membrane</keyword>
<reference evidence="2 3" key="1">
    <citation type="submission" date="2016-10" db="EMBL/GenBank/DDBJ databases">
        <authorList>
            <person name="de Groot N.N."/>
        </authorList>
    </citation>
    <scope>NUCLEOTIDE SEQUENCE [LARGE SCALE GENOMIC DNA]</scope>
    <source>
        <strain evidence="2 3">MT12</strain>
    </source>
</reference>
<organism evidence="2 3">
    <name type="scientific">Bradyrhizobium erythrophlei</name>
    <dbReference type="NCBI Taxonomy" id="1437360"/>
    <lineage>
        <taxon>Bacteria</taxon>
        <taxon>Pseudomonadati</taxon>
        <taxon>Pseudomonadota</taxon>
        <taxon>Alphaproteobacteria</taxon>
        <taxon>Hyphomicrobiales</taxon>
        <taxon>Nitrobacteraceae</taxon>
        <taxon>Bradyrhizobium</taxon>
    </lineage>
</organism>
<evidence type="ECO:0000256" key="1">
    <source>
        <dbReference type="SAM" id="Phobius"/>
    </source>
</evidence>
<evidence type="ECO:0000313" key="3">
    <source>
        <dbReference type="Proteomes" id="UP000198992"/>
    </source>
</evidence>
<feature type="transmembrane region" description="Helical" evidence="1">
    <location>
        <begin position="61"/>
        <end position="80"/>
    </location>
</feature>
<dbReference type="EMBL" id="FNTH01000001">
    <property type="protein sequence ID" value="SED02685.1"/>
    <property type="molecule type" value="Genomic_DNA"/>
</dbReference>
<gene>
    <name evidence="2" type="ORF">SAMN05444164_3451</name>
</gene>
<dbReference type="RefSeq" id="WP_143046687.1">
    <property type="nucleotide sequence ID" value="NZ_FNTH01000001.1"/>
</dbReference>
<evidence type="ECO:0008006" key="4">
    <source>
        <dbReference type="Google" id="ProtNLM"/>
    </source>
</evidence>
<accession>A0A1H4XAU1</accession>